<dbReference type="HAMAP" id="MF_00847">
    <property type="entry name" value="EttA"/>
    <property type="match status" value="1"/>
</dbReference>
<comment type="similarity">
    <text evidence="1 7">Belongs to the ABC transporter superfamily. ABCF family. Translational throttle EttA subfamily.</text>
</comment>
<dbReference type="NCBIfam" id="TIGR03719">
    <property type="entry name" value="ABC_ABC_ChvD"/>
    <property type="match status" value="1"/>
</dbReference>
<comment type="subcellular location">
    <subcellularLocation>
        <location evidence="7">Cytoplasm</location>
    </subcellularLocation>
    <text evidence="7">Associates with ribosomes and polysomes.</text>
</comment>
<keyword evidence="7" id="KW-0648">Protein biosynthesis</keyword>
<dbReference type="SMART" id="SM00382">
    <property type="entry name" value="AAA"/>
    <property type="match status" value="2"/>
</dbReference>
<sequence length="557" mass="62266">MAELQYIYSMYRMTKAVPPNRVILQDISLSFLPGAKIGVLGLNGAGKSSLLRIMAGIDTEFTGEAKAAPGIRAGFLPQEPQLNPSKDVRGNVEEGVQQIKDLLQRFNEVSEKFGDPDADMDALIQEQGALQEQIDHIDGWDLDRKLDIAADALRLPPWDADVSMLSGGEKRRVALCRLLLSAPDMLLLDEPTNHLDAESVAWLERFLQNYAGTVVAVTHDRYFLDNAAGWILELDRGRGIPWKGNYTSWLEQKDARLIQEKREDEALHKRLQVELEWIRSSPRARQTKSKARVSAYEELASRTREMRRETNTLFIPSGPRLGGNVIEVEGLSKGFGGRLLMEDLSFILPRGAILGVIGGNGSGKTTFLRMLTGTEQPDSGSIKLGETVKLAYVDQSRGTLEPDKTLWEAVSGGLDMLDLGGREINSRTYVSWFNFKGQDQQKKVKVLSGGERNRAHLALVLKQNGNLLLLDEPTNDLDVETLQALEDAITDFAGSAVVVSHDRWFLDRIATHILAFEGDSRVVFIEGNYQEYEADRKRRLGPEADRPHRVHYKKLVH</sequence>
<accession>A0ABQ0C647</accession>
<keyword evidence="7" id="KW-0677">Repeat</keyword>
<protein>
    <recommendedName>
        <fullName evidence="7">Energy-dependent translational throttle protein EttA</fullName>
        <ecNumber evidence="7">3.6.1.-</ecNumber>
    </recommendedName>
    <alternativeName>
        <fullName evidence="7">Translational regulatory factor EttA</fullName>
    </alternativeName>
</protein>
<evidence type="ECO:0000259" key="8">
    <source>
        <dbReference type="PROSITE" id="PS50893"/>
    </source>
</evidence>
<dbReference type="InterPro" id="IPR027417">
    <property type="entry name" value="P-loop_NTPase"/>
</dbReference>
<feature type="region of interest" description="Arm" evidence="7">
    <location>
        <begin position="97"/>
        <end position="141"/>
    </location>
</feature>
<dbReference type="Gene3D" id="3.40.50.300">
    <property type="entry name" value="P-loop containing nucleotide triphosphate hydrolases"/>
    <property type="match status" value="2"/>
</dbReference>
<comment type="caution">
    <text evidence="9">The sequence shown here is derived from an EMBL/GenBank/DDBJ whole genome shotgun (WGS) entry which is preliminary data.</text>
</comment>
<proteinExistence type="inferred from homology"/>
<comment type="catalytic activity">
    <reaction evidence="7">
        <text>ATP + H2O = ADP + phosphate + H(+)</text>
        <dbReference type="Rhea" id="RHEA:13065"/>
        <dbReference type="ChEBI" id="CHEBI:15377"/>
        <dbReference type="ChEBI" id="CHEBI:15378"/>
        <dbReference type="ChEBI" id="CHEBI:30616"/>
        <dbReference type="ChEBI" id="CHEBI:43474"/>
        <dbReference type="ChEBI" id="CHEBI:456216"/>
    </reaction>
</comment>
<evidence type="ECO:0000313" key="9">
    <source>
        <dbReference type="EMBL" id="GAB0056365.1"/>
    </source>
</evidence>
<evidence type="ECO:0000256" key="1">
    <source>
        <dbReference type="ARBA" id="ARBA00005868"/>
    </source>
</evidence>
<comment type="subunit">
    <text evidence="7">Monomer. Probably contacts ribosomal proteins L1, L5, L33 and S7, the 16S and 23S rRNA and the P-site containing tRNA(fMet).</text>
</comment>
<dbReference type="EC" id="3.6.1.-" evidence="7"/>
<keyword evidence="5 7" id="KW-0067">ATP-binding</keyword>
<comment type="function">
    <text evidence="7">A translation factor that gates the progression of the 70S ribosomal initiation complex (IC, containing tRNA(fMet) in the P-site) into the translation elongation cycle by using a mechanism sensitive to the ATP/ADP ratio. Binds to the 70S ribosome E-site where it modulates the state of the translating ribosome during subunit translocation. ATP hydrolysis probably frees it from the ribosome, which can enter the elongation phase.</text>
</comment>
<feature type="domain" description="ABC transporter" evidence="8">
    <location>
        <begin position="326"/>
        <end position="552"/>
    </location>
</feature>
<feature type="region of interest" description="PtIM" evidence="7">
    <location>
        <begin position="244"/>
        <end position="324"/>
    </location>
</feature>
<feature type="domain" description="ABC transporter" evidence="8">
    <location>
        <begin position="8"/>
        <end position="261"/>
    </location>
</feature>
<dbReference type="SUPFAM" id="SSF52540">
    <property type="entry name" value="P-loop containing nucleoside triphosphate hydrolases"/>
    <property type="match status" value="2"/>
</dbReference>
<keyword evidence="7" id="KW-0694">RNA-binding</keyword>
<dbReference type="CDD" id="cd03221">
    <property type="entry name" value="ABCF_EF-3"/>
    <property type="match status" value="2"/>
</dbReference>
<feature type="binding site" evidence="7">
    <location>
        <begin position="41"/>
        <end position="48"/>
    </location>
    <ligand>
        <name>ATP</name>
        <dbReference type="ChEBI" id="CHEBI:30616"/>
        <label>1</label>
    </ligand>
</feature>
<dbReference type="EMBL" id="BAAFGK010000002">
    <property type="protein sequence ID" value="GAB0056365.1"/>
    <property type="molecule type" value="Genomic_DNA"/>
</dbReference>
<gene>
    <name evidence="7 9" type="primary">ettA</name>
    <name evidence="9" type="ORF">SIID45300_00671</name>
</gene>
<evidence type="ECO:0000256" key="2">
    <source>
        <dbReference type="ARBA" id="ARBA00022555"/>
    </source>
</evidence>
<keyword evidence="4 7" id="KW-0547">Nucleotide-binding</keyword>
<evidence type="ECO:0000256" key="6">
    <source>
        <dbReference type="ARBA" id="ARBA00022845"/>
    </source>
</evidence>
<dbReference type="Pfam" id="PF00005">
    <property type="entry name" value="ABC_tran"/>
    <property type="match status" value="2"/>
</dbReference>
<comment type="domain">
    <text evidence="7">The P-site tRNA interaction motif (PtIM domain) probably interacts with the P-site tRNA(fMet) as well as the 23S rRNA.</text>
</comment>
<dbReference type="InterPro" id="IPR003593">
    <property type="entry name" value="AAA+_ATPase"/>
</dbReference>
<keyword evidence="6 7" id="KW-0810">Translation regulation</keyword>
<dbReference type="InterPro" id="IPR032781">
    <property type="entry name" value="ABC_tran_Xtn"/>
</dbReference>
<name>A0ABQ0C647_9PROT</name>
<keyword evidence="10" id="KW-1185">Reference proteome</keyword>
<dbReference type="NCBIfam" id="NF008775">
    <property type="entry name" value="PRK11819.1"/>
    <property type="match status" value="1"/>
</dbReference>
<dbReference type="RefSeq" id="WP_420904075.1">
    <property type="nucleotide sequence ID" value="NZ_BAAFGK010000002.1"/>
</dbReference>
<evidence type="ECO:0000256" key="4">
    <source>
        <dbReference type="ARBA" id="ARBA00022741"/>
    </source>
</evidence>
<keyword evidence="2 7" id="KW-0820">tRNA-binding</keyword>
<feature type="binding site" evidence="7">
    <location>
        <begin position="358"/>
        <end position="365"/>
    </location>
    <ligand>
        <name>ATP</name>
        <dbReference type="ChEBI" id="CHEBI:30616"/>
        <label>2</label>
    </ligand>
</feature>
<reference evidence="9 10" key="1">
    <citation type="submission" date="2024-09" db="EMBL/GenBank/DDBJ databases">
        <title>Draft genome sequence of Candidatus Magnetaquicoccaceae bacterium FCR-1.</title>
        <authorList>
            <person name="Shimoshige H."/>
            <person name="Shimamura S."/>
            <person name="Taoka A."/>
            <person name="Kobayashi H."/>
            <person name="Maekawa T."/>
        </authorList>
    </citation>
    <scope>NUCLEOTIDE SEQUENCE [LARGE SCALE GENOMIC DNA]</scope>
    <source>
        <strain evidence="9 10">FCR-1</strain>
    </source>
</reference>
<evidence type="ECO:0000256" key="5">
    <source>
        <dbReference type="ARBA" id="ARBA00022840"/>
    </source>
</evidence>
<dbReference type="InterPro" id="IPR003439">
    <property type="entry name" value="ABC_transporter-like_ATP-bd"/>
</dbReference>
<keyword evidence="7" id="KW-0378">Hydrolase</keyword>
<keyword evidence="7" id="KW-0963">Cytoplasm</keyword>
<keyword evidence="3 7" id="KW-0699">rRNA-binding</keyword>
<comment type="domain">
    <text evidence="7">The arm domain is inserted in the first ABC transporter domain. Probably contacts ribosomal protein L1.</text>
</comment>
<dbReference type="Proteomes" id="UP001628193">
    <property type="component" value="Unassembled WGS sequence"/>
</dbReference>
<evidence type="ECO:0000256" key="3">
    <source>
        <dbReference type="ARBA" id="ARBA00022730"/>
    </source>
</evidence>
<dbReference type="PROSITE" id="PS50893">
    <property type="entry name" value="ABC_TRANSPORTER_2"/>
    <property type="match status" value="2"/>
</dbReference>
<evidence type="ECO:0000256" key="7">
    <source>
        <dbReference type="HAMAP-Rule" id="MF_00847"/>
    </source>
</evidence>
<dbReference type="PANTHER" id="PTHR43858">
    <property type="entry name" value="ENERGY-DEPENDENT TRANSLATIONAL THROTTLE PROTEIN ETTA"/>
    <property type="match status" value="1"/>
</dbReference>
<dbReference type="Pfam" id="PF12848">
    <property type="entry name" value="ABC_tran_Xtn"/>
    <property type="match status" value="1"/>
</dbReference>
<dbReference type="PROSITE" id="PS00211">
    <property type="entry name" value="ABC_TRANSPORTER_1"/>
    <property type="match status" value="1"/>
</dbReference>
<dbReference type="InterPro" id="IPR017871">
    <property type="entry name" value="ABC_transporter-like_CS"/>
</dbReference>
<evidence type="ECO:0000313" key="10">
    <source>
        <dbReference type="Proteomes" id="UP001628193"/>
    </source>
</evidence>
<organism evidence="9 10">
    <name type="scientific">Candidatus Magnetaquiglobus chichijimensis</name>
    <dbReference type="NCBI Taxonomy" id="3141448"/>
    <lineage>
        <taxon>Bacteria</taxon>
        <taxon>Pseudomonadati</taxon>
        <taxon>Pseudomonadota</taxon>
        <taxon>Magnetococcia</taxon>
        <taxon>Magnetococcales</taxon>
        <taxon>Candidatus Magnetaquicoccaceae</taxon>
        <taxon>Candidatus Magnetaquiglobus</taxon>
    </lineage>
</organism>
<dbReference type="InterPro" id="IPR022374">
    <property type="entry name" value="EttA"/>
</dbReference>
<dbReference type="PANTHER" id="PTHR43858:SF1">
    <property type="entry name" value="ABC TRANSPORTER-RELATED PROTEIN"/>
    <property type="match status" value="1"/>
</dbReference>